<sequence>MKRLTVIFFLALIGKIAFAQDTAYISQDKATALFFPGLVKVLGSQSSKYVITDKGNGVLTIKAVAANFKTVTLSIQDQSTKKVYSIPVVYSYGRAGRRIGYGTTLVRTLVNNRPENTEEAIAQQLALGKRADVATHEKSGGIKAWINKVSLAGNRVYLRLDLRNRSNLPYGIDFVRFYIRDRKTVDRMATHEQEIVPLYSTLRSRTAVTKDHEVAKVFAFKRFSLSDDEALFIEVYERSGNRHLYLQIRQDDLDDIKVLAVPSRAALTLAAN</sequence>
<dbReference type="EMBL" id="JADFFL010000005">
    <property type="protein sequence ID" value="MBE9662997.1"/>
    <property type="molecule type" value="Genomic_DNA"/>
</dbReference>
<gene>
    <name evidence="2" type="ORF">IRJ16_13995</name>
</gene>
<keyword evidence="1" id="KW-0732">Signal</keyword>
<dbReference type="Proteomes" id="UP000622475">
    <property type="component" value="Unassembled WGS sequence"/>
</dbReference>
<feature type="signal peptide" evidence="1">
    <location>
        <begin position="1"/>
        <end position="19"/>
    </location>
</feature>
<evidence type="ECO:0000256" key="1">
    <source>
        <dbReference type="SAM" id="SignalP"/>
    </source>
</evidence>
<dbReference type="InterPro" id="IPR022298">
    <property type="entry name" value="Conjug_transposon_TraN"/>
</dbReference>
<dbReference type="RefSeq" id="WP_194112231.1">
    <property type="nucleotide sequence ID" value="NZ_JADFFL010000005.1"/>
</dbReference>
<comment type="caution">
    <text evidence="2">The sequence shown here is derived from an EMBL/GenBank/DDBJ whole genome shotgun (WGS) entry which is preliminary data.</text>
</comment>
<evidence type="ECO:0000313" key="3">
    <source>
        <dbReference type="Proteomes" id="UP000622475"/>
    </source>
</evidence>
<dbReference type="AlphaFoldDB" id="A0A929KXI1"/>
<evidence type="ECO:0000313" key="2">
    <source>
        <dbReference type="EMBL" id="MBE9662997.1"/>
    </source>
</evidence>
<protein>
    <submittedName>
        <fullName evidence="2">DUF4138 domain-containing protein</fullName>
    </submittedName>
</protein>
<proteinExistence type="predicted"/>
<accession>A0A929KXI1</accession>
<reference evidence="2" key="1">
    <citation type="submission" date="2020-10" db="EMBL/GenBank/DDBJ databases">
        <title>Mucilaginibacter mali sp. nov., isolated from rhizosphere soil of apple orchard.</title>
        <authorList>
            <person name="Lee J.-S."/>
            <person name="Kim H.S."/>
            <person name="Kim J.-S."/>
        </authorList>
    </citation>
    <scope>NUCLEOTIDE SEQUENCE</scope>
    <source>
        <strain evidence="2">KCTC 22746</strain>
    </source>
</reference>
<keyword evidence="3" id="KW-1185">Reference proteome</keyword>
<organism evidence="2 3">
    <name type="scientific">Mucilaginibacter myungsuensis</name>
    <dbReference type="NCBI Taxonomy" id="649104"/>
    <lineage>
        <taxon>Bacteria</taxon>
        <taxon>Pseudomonadati</taxon>
        <taxon>Bacteroidota</taxon>
        <taxon>Sphingobacteriia</taxon>
        <taxon>Sphingobacteriales</taxon>
        <taxon>Sphingobacteriaceae</taxon>
        <taxon>Mucilaginibacter</taxon>
    </lineage>
</organism>
<feature type="chain" id="PRO_5037174676" evidence="1">
    <location>
        <begin position="20"/>
        <end position="272"/>
    </location>
</feature>
<name>A0A929KXI1_9SPHI</name>
<dbReference type="Pfam" id="PF13595">
    <property type="entry name" value="DUF4138"/>
    <property type="match status" value="1"/>
</dbReference>